<evidence type="ECO:0000256" key="3">
    <source>
        <dbReference type="ARBA" id="ARBA00012665"/>
    </source>
</evidence>
<dbReference type="PANTHER" id="PTHR11088:SF60">
    <property type="entry name" value="TRNA DIMETHYLALLYLTRANSFERASE"/>
    <property type="match status" value="1"/>
</dbReference>
<evidence type="ECO:0000256" key="4">
    <source>
        <dbReference type="ARBA" id="ARBA00022679"/>
    </source>
</evidence>
<reference evidence="10" key="1">
    <citation type="submission" date="2018-05" db="EMBL/GenBank/DDBJ databases">
        <authorList>
            <person name="Lanie J.A."/>
            <person name="Ng W.-L."/>
            <person name="Kazmierczak K.M."/>
            <person name="Andrzejewski T.M."/>
            <person name="Davidsen T.M."/>
            <person name="Wayne K.J."/>
            <person name="Tettelin H."/>
            <person name="Glass J.I."/>
            <person name="Rusch D."/>
            <person name="Podicherti R."/>
            <person name="Tsui H.-C.T."/>
            <person name="Winkler M.E."/>
        </authorList>
    </citation>
    <scope>NUCLEOTIDE SEQUENCE</scope>
</reference>
<dbReference type="SUPFAM" id="SSF52540">
    <property type="entry name" value="P-loop containing nucleoside triphosphate hydrolases"/>
    <property type="match status" value="1"/>
</dbReference>
<evidence type="ECO:0000256" key="2">
    <source>
        <dbReference type="ARBA" id="ARBA00005842"/>
    </source>
</evidence>
<dbReference type="AlphaFoldDB" id="A0A381PGB5"/>
<comment type="similarity">
    <text evidence="2">Belongs to the IPP transferase family.</text>
</comment>
<dbReference type="Pfam" id="PF01715">
    <property type="entry name" value="IPPT"/>
    <property type="match status" value="1"/>
</dbReference>
<dbReference type="PANTHER" id="PTHR11088">
    <property type="entry name" value="TRNA DIMETHYLALLYLTRANSFERASE"/>
    <property type="match status" value="1"/>
</dbReference>
<evidence type="ECO:0000256" key="1">
    <source>
        <dbReference type="ARBA" id="ARBA00001946"/>
    </source>
</evidence>
<keyword evidence="8" id="KW-0460">Magnesium</keyword>
<dbReference type="EC" id="2.5.1.75" evidence="3"/>
<evidence type="ECO:0000256" key="5">
    <source>
        <dbReference type="ARBA" id="ARBA00022694"/>
    </source>
</evidence>
<dbReference type="NCBIfam" id="TIGR00174">
    <property type="entry name" value="miaA"/>
    <property type="match status" value="1"/>
</dbReference>
<dbReference type="GO" id="GO:0052381">
    <property type="term" value="F:tRNA dimethylallyltransferase activity"/>
    <property type="evidence" value="ECO:0007669"/>
    <property type="project" value="UniProtKB-EC"/>
</dbReference>
<evidence type="ECO:0000256" key="7">
    <source>
        <dbReference type="ARBA" id="ARBA00022840"/>
    </source>
</evidence>
<dbReference type="Gene3D" id="1.10.20.140">
    <property type="match status" value="1"/>
</dbReference>
<dbReference type="InterPro" id="IPR039657">
    <property type="entry name" value="Dimethylallyltransferase"/>
</dbReference>
<dbReference type="Gene3D" id="3.40.50.300">
    <property type="entry name" value="P-loop containing nucleotide triphosphate hydrolases"/>
    <property type="match status" value="1"/>
</dbReference>
<dbReference type="GO" id="GO:0005524">
    <property type="term" value="F:ATP binding"/>
    <property type="evidence" value="ECO:0007669"/>
    <property type="project" value="UniProtKB-KW"/>
</dbReference>
<name>A0A381PGB5_9ZZZZ</name>
<evidence type="ECO:0000256" key="6">
    <source>
        <dbReference type="ARBA" id="ARBA00022741"/>
    </source>
</evidence>
<proteinExistence type="inferred from homology"/>
<organism evidence="10">
    <name type="scientific">marine metagenome</name>
    <dbReference type="NCBI Taxonomy" id="408172"/>
    <lineage>
        <taxon>unclassified sequences</taxon>
        <taxon>metagenomes</taxon>
        <taxon>ecological metagenomes</taxon>
    </lineage>
</organism>
<dbReference type="GO" id="GO:0006400">
    <property type="term" value="P:tRNA modification"/>
    <property type="evidence" value="ECO:0007669"/>
    <property type="project" value="TreeGrafter"/>
</dbReference>
<keyword evidence="5" id="KW-0819">tRNA processing</keyword>
<comment type="cofactor">
    <cofactor evidence="1">
        <name>Mg(2+)</name>
        <dbReference type="ChEBI" id="CHEBI:18420"/>
    </cofactor>
</comment>
<keyword evidence="6" id="KW-0547">Nucleotide-binding</keyword>
<keyword evidence="7" id="KW-0067">ATP-binding</keyword>
<gene>
    <name evidence="10" type="ORF">METZ01_LOCUS18111</name>
</gene>
<comment type="catalytic activity">
    <reaction evidence="9">
        <text>adenosine(37) in tRNA + dimethylallyl diphosphate = N(6)-dimethylallyladenosine(37) in tRNA + diphosphate</text>
        <dbReference type="Rhea" id="RHEA:26482"/>
        <dbReference type="Rhea" id="RHEA-COMP:10162"/>
        <dbReference type="Rhea" id="RHEA-COMP:10375"/>
        <dbReference type="ChEBI" id="CHEBI:33019"/>
        <dbReference type="ChEBI" id="CHEBI:57623"/>
        <dbReference type="ChEBI" id="CHEBI:74411"/>
        <dbReference type="ChEBI" id="CHEBI:74415"/>
        <dbReference type="EC" id="2.5.1.75"/>
    </reaction>
</comment>
<evidence type="ECO:0000256" key="8">
    <source>
        <dbReference type="ARBA" id="ARBA00022842"/>
    </source>
</evidence>
<dbReference type="HAMAP" id="MF_00185">
    <property type="entry name" value="IPP_trans"/>
    <property type="match status" value="1"/>
</dbReference>
<sequence length="291" mass="33230">MDSRQVYKGMDIGTDKVPADVRTKVRHHGLDLVQPNERYSAGQFARDARAWIREIIKRDRVPVLAGGTGFFLRAITEPIFAEPPIDSARLKMLRRYLSTLDHRVLAKWVGRLDPERASLAIDGGPQRMSRTIEVTLLTGRPLSSWHRESPLDADALTGLIIQLELPREEMCKRINERVTYMVERGLVSEVRSLLEAGYTFDDPGMTATGYREIAQYLEGDQTLEEAMEEIRRNTRRYARRQLTWFRNQLPSTVRIIDATASIDFQATAVLDAWVEVHEQTGPQIRGDEPSL</sequence>
<evidence type="ECO:0000256" key="9">
    <source>
        <dbReference type="ARBA" id="ARBA00049563"/>
    </source>
</evidence>
<dbReference type="InterPro" id="IPR027417">
    <property type="entry name" value="P-loop_NTPase"/>
</dbReference>
<accession>A0A381PGB5</accession>
<evidence type="ECO:0000313" key="10">
    <source>
        <dbReference type="EMBL" id="SUZ65257.1"/>
    </source>
</evidence>
<dbReference type="EMBL" id="UINC01000954">
    <property type="protein sequence ID" value="SUZ65257.1"/>
    <property type="molecule type" value="Genomic_DNA"/>
</dbReference>
<keyword evidence="4" id="KW-0808">Transferase</keyword>
<protein>
    <recommendedName>
        <fullName evidence="3">tRNA dimethylallyltransferase</fullName>
        <ecNumber evidence="3">2.5.1.75</ecNumber>
    </recommendedName>
</protein>
<dbReference type="InterPro" id="IPR018022">
    <property type="entry name" value="IPT"/>
</dbReference>